<dbReference type="RefSeq" id="WP_214421109.1">
    <property type="nucleotide sequence ID" value="NZ_CP075546.1"/>
</dbReference>
<dbReference type="Proteomes" id="UP000680656">
    <property type="component" value="Chromosome"/>
</dbReference>
<evidence type="ECO:0000313" key="1">
    <source>
        <dbReference type="EMBL" id="QVV90338.1"/>
    </source>
</evidence>
<organism evidence="1 2">
    <name type="scientific">Methanospirillum purgamenti</name>
    <dbReference type="NCBI Taxonomy" id="2834276"/>
    <lineage>
        <taxon>Archaea</taxon>
        <taxon>Methanobacteriati</taxon>
        <taxon>Methanobacteriota</taxon>
        <taxon>Stenosarchaea group</taxon>
        <taxon>Methanomicrobia</taxon>
        <taxon>Methanomicrobiales</taxon>
        <taxon>Methanospirillaceae</taxon>
        <taxon>Methanospirillum</taxon>
    </lineage>
</organism>
<gene>
    <name evidence="1" type="ORF">KHC33_07610</name>
</gene>
<evidence type="ECO:0000313" key="2">
    <source>
        <dbReference type="Proteomes" id="UP000680656"/>
    </source>
</evidence>
<proteinExistence type="predicted"/>
<dbReference type="KEGG" id="mrtj:KHC33_07610"/>
<dbReference type="AlphaFoldDB" id="A0A8E7B374"/>
<accession>A0A8E7B374</accession>
<name>A0A8E7B374_9EURY</name>
<sequence>MSAETRYDTNSLIADDIRFRQAVVDRLCDIDEHISMTSLNLTDSDITNLTIQSDIKSLVDSESLIRSALYISQNGEIMAAYPESVIMNNNFFYDELINNDIRTPRIVGNASLELYTGDTISFYEKIFIYPVRTTRGIEYMVLFLDTDNLCRQAAKDVGLSPELFSVVLDQDGTVLWCSDYDELNSIPPDDVLTEFPTFREVKELVLYAWSGRTIYDVWNEGLVRNGAWSSVQFYNQVLKIFVAG</sequence>
<protein>
    <submittedName>
        <fullName evidence="1">Uncharacterized protein</fullName>
    </submittedName>
</protein>
<dbReference type="EMBL" id="CP075546">
    <property type="protein sequence ID" value="QVV90338.1"/>
    <property type="molecule type" value="Genomic_DNA"/>
</dbReference>
<dbReference type="GeneID" id="65097040"/>
<keyword evidence="2" id="KW-1185">Reference proteome</keyword>
<reference evidence="1 2" key="1">
    <citation type="submission" date="2021-05" db="EMBL/GenBank/DDBJ databases">
        <title>A novel Methanospirillum isolate from a pyrite-forming mixed culture.</title>
        <authorList>
            <person name="Bunk B."/>
            <person name="Sproer C."/>
            <person name="Spring S."/>
            <person name="Pester M."/>
        </authorList>
    </citation>
    <scope>NUCLEOTIDE SEQUENCE [LARGE SCALE GENOMIC DNA]</scope>
    <source>
        <strain evidence="1 2">J.3.6.1-F.2.7.3</strain>
    </source>
</reference>